<keyword evidence="3" id="KW-1185">Reference proteome</keyword>
<protein>
    <submittedName>
        <fullName evidence="2">Uncharacterized protein</fullName>
    </submittedName>
</protein>
<dbReference type="InParanoid" id="K3ZKR9"/>
<sequence>MAPRRERAPHILLHGSSFVVSARDGMTVPGDPGRSLRVHAASRALTPTAKRPPSLAKGAKPAMATGRSAWLTRKE</sequence>
<organism evidence="2 3">
    <name type="scientific">Setaria italica</name>
    <name type="common">Foxtail millet</name>
    <name type="synonym">Panicum italicum</name>
    <dbReference type="NCBI Taxonomy" id="4555"/>
    <lineage>
        <taxon>Eukaryota</taxon>
        <taxon>Viridiplantae</taxon>
        <taxon>Streptophyta</taxon>
        <taxon>Embryophyta</taxon>
        <taxon>Tracheophyta</taxon>
        <taxon>Spermatophyta</taxon>
        <taxon>Magnoliopsida</taxon>
        <taxon>Liliopsida</taxon>
        <taxon>Poales</taxon>
        <taxon>Poaceae</taxon>
        <taxon>PACMAD clade</taxon>
        <taxon>Panicoideae</taxon>
        <taxon>Panicodae</taxon>
        <taxon>Paniceae</taxon>
        <taxon>Cenchrinae</taxon>
        <taxon>Setaria</taxon>
    </lineage>
</organism>
<dbReference type="EnsemblPlants" id="KQK95930">
    <property type="protein sequence ID" value="KQK95930"/>
    <property type="gene ID" value="SETIT_027175mg"/>
</dbReference>
<evidence type="ECO:0000313" key="3">
    <source>
        <dbReference type="Proteomes" id="UP000004995"/>
    </source>
</evidence>
<reference evidence="2" key="2">
    <citation type="submission" date="2018-08" db="UniProtKB">
        <authorList>
            <consortium name="EnsemblPlants"/>
        </authorList>
    </citation>
    <scope>IDENTIFICATION</scope>
    <source>
        <strain evidence="2">Yugu1</strain>
    </source>
</reference>
<evidence type="ECO:0000256" key="1">
    <source>
        <dbReference type="SAM" id="MobiDB-lite"/>
    </source>
</evidence>
<proteinExistence type="predicted"/>
<dbReference type="AlphaFoldDB" id="K3ZKR9"/>
<dbReference type="Gramene" id="KQK95930">
    <property type="protein sequence ID" value="KQK95930"/>
    <property type="gene ID" value="SETIT_027175mg"/>
</dbReference>
<dbReference type="EMBL" id="AGNK02005253">
    <property type="status" value="NOT_ANNOTATED_CDS"/>
    <property type="molecule type" value="Genomic_DNA"/>
</dbReference>
<evidence type="ECO:0000313" key="2">
    <source>
        <dbReference type="EnsemblPlants" id="KQK95930"/>
    </source>
</evidence>
<name>K3ZKR9_SETIT</name>
<reference evidence="3" key="1">
    <citation type="journal article" date="2012" name="Nat. Biotechnol.">
        <title>Reference genome sequence of the model plant Setaria.</title>
        <authorList>
            <person name="Bennetzen J.L."/>
            <person name="Schmutz J."/>
            <person name="Wang H."/>
            <person name="Percifield R."/>
            <person name="Hawkins J."/>
            <person name="Pontaroli A.C."/>
            <person name="Estep M."/>
            <person name="Feng L."/>
            <person name="Vaughn J.N."/>
            <person name="Grimwood J."/>
            <person name="Jenkins J."/>
            <person name="Barry K."/>
            <person name="Lindquist E."/>
            <person name="Hellsten U."/>
            <person name="Deshpande S."/>
            <person name="Wang X."/>
            <person name="Wu X."/>
            <person name="Mitros T."/>
            <person name="Triplett J."/>
            <person name="Yang X."/>
            <person name="Ye C.Y."/>
            <person name="Mauro-Herrera M."/>
            <person name="Wang L."/>
            <person name="Li P."/>
            <person name="Sharma M."/>
            <person name="Sharma R."/>
            <person name="Ronald P.C."/>
            <person name="Panaud O."/>
            <person name="Kellogg E.A."/>
            <person name="Brutnell T.P."/>
            <person name="Doust A.N."/>
            <person name="Tuskan G.A."/>
            <person name="Rokhsar D."/>
            <person name="Devos K.M."/>
        </authorList>
    </citation>
    <scope>NUCLEOTIDE SEQUENCE [LARGE SCALE GENOMIC DNA]</scope>
    <source>
        <strain evidence="3">cv. Yugu1</strain>
    </source>
</reference>
<dbReference type="HOGENOM" id="CLU_2675771_0_0_1"/>
<dbReference type="Proteomes" id="UP000004995">
    <property type="component" value="Unassembled WGS sequence"/>
</dbReference>
<feature type="region of interest" description="Disordered" evidence="1">
    <location>
        <begin position="48"/>
        <end position="75"/>
    </location>
</feature>
<accession>K3ZKR9</accession>